<evidence type="ECO:0000256" key="1">
    <source>
        <dbReference type="SAM" id="SignalP"/>
    </source>
</evidence>
<name>A0ABS3LY99_9PROT</name>
<proteinExistence type="predicted"/>
<feature type="chain" id="PRO_5047368374" description="Secreted protein" evidence="1">
    <location>
        <begin position="38"/>
        <end position="141"/>
    </location>
</feature>
<dbReference type="RefSeq" id="WP_207882180.1">
    <property type="nucleotide sequence ID" value="NZ_JAFVMF010000015.1"/>
</dbReference>
<evidence type="ECO:0000313" key="2">
    <source>
        <dbReference type="EMBL" id="MBO1360863.1"/>
    </source>
</evidence>
<accession>A0ABS3LY99</accession>
<sequence length="141" mass="15346">MSAGDRIFDPREVFFVTFRRIWLGLTAAALSTHAAFAEPPGAGSVPNAQLQKEVAVLQSDPEEASQACLDALKELHETQDKLSAEQERSHDQDLAVAQDVLESDFENAIEMCGPDARRMCGKHNPSNKLAHACEMLGSVPN</sequence>
<evidence type="ECO:0000313" key="3">
    <source>
        <dbReference type="Proteomes" id="UP000664771"/>
    </source>
</evidence>
<feature type="signal peptide" evidence="1">
    <location>
        <begin position="1"/>
        <end position="37"/>
    </location>
</feature>
<reference evidence="2 3" key="1">
    <citation type="submission" date="2021-03" db="EMBL/GenBank/DDBJ databases">
        <title>The complete genome sequence of Acetobacter sacchari TBRC 11175.</title>
        <authorList>
            <person name="Charoenyingcharoen P."/>
            <person name="Yukphan P."/>
        </authorList>
    </citation>
    <scope>NUCLEOTIDE SEQUENCE [LARGE SCALE GENOMIC DNA]</scope>
    <source>
        <strain evidence="2 3">TBRC 11175</strain>
    </source>
</reference>
<dbReference type="EMBL" id="JAFVMF010000015">
    <property type="protein sequence ID" value="MBO1360863.1"/>
    <property type="molecule type" value="Genomic_DNA"/>
</dbReference>
<dbReference type="Proteomes" id="UP000664771">
    <property type="component" value="Unassembled WGS sequence"/>
</dbReference>
<organism evidence="2 3">
    <name type="scientific">Acetobacter sacchari</name>
    <dbReference type="NCBI Taxonomy" id="2661687"/>
    <lineage>
        <taxon>Bacteria</taxon>
        <taxon>Pseudomonadati</taxon>
        <taxon>Pseudomonadota</taxon>
        <taxon>Alphaproteobacteria</taxon>
        <taxon>Acetobacterales</taxon>
        <taxon>Acetobacteraceae</taxon>
        <taxon>Acetobacter</taxon>
    </lineage>
</organism>
<gene>
    <name evidence="2" type="ORF">J2D73_13815</name>
</gene>
<keyword evidence="1" id="KW-0732">Signal</keyword>
<keyword evidence="3" id="KW-1185">Reference proteome</keyword>
<evidence type="ECO:0008006" key="4">
    <source>
        <dbReference type="Google" id="ProtNLM"/>
    </source>
</evidence>
<protein>
    <recommendedName>
        <fullName evidence="4">Secreted protein</fullName>
    </recommendedName>
</protein>
<comment type="caution">
    <text evidence="2">The sequence shown here is derived from an EMBL/GenBank/DDBJ whole genome shotgun (WGS) entry which is preliminary data.</text>
</comment>